<dbReference type="Pfam" id="PF17886">
    <property type="entry name" value="ArsA_HSP20"/>
    <property type="match status" value="1"/>
</dbReference>
<dbReference type="Pfam" id="PF02374">
    <property type="entry name" value="ArsA_ATPase"/>
    <property type="match status" value="1"/>
</dbReference>
<dbReference type="InterPro" id="IPR025723">
    <property type="entry name" value="ArsA/GET3_ATPase-like"/>
</dbReference>
<organism evidence="11 12">
    <name type="scientific">Candidatus Dormiibacter inghamiae</name>
    <dbReference type="NCBI Taxonomy" id="3127013"/>
    <lineage>
        <taxon>Bacteria</taxon>
        <taxon>Bacillati</taxon>
        <taxon>Candidatus Dormiibacterota</taxon>
        <taxon>Candidatus Dormibacteria</taxon>
        <taxon>Candidatus Dormibacterales</taxon>
        <taxon>Candidatus Dormibacteraceae</taxon>
        <taxon>Candidatus Dormiibacter</taxon>
    </lineage>
</organism>
<name>A0A934KDQ9_9BACT</name>
<feature type="domain" description="ArsA/GET3 Anion-transporting ATPase-like" evidence="9">
    <location>
        <begin position="1"/>
        <end position="302"/>
    </location>
</feature>
<dbReference type="FunFam" id="3.40.50.300:FF:001801">
    <property type="entry name" value="Putative arsenical pump-driving ATPase"/>
    <property type="match status" value="1"/>
</dbReference>
<gene>
    <name evidence="11" type="ORF">JF888_10555</name>
</gene>
<keyword evidence="4" id="KW-0059">Arsenical resistance</keyword>
<dbReference type="SUPFAM" id="SSF49764">
    <property type="entry name" value="HSP20-like chaperones"/>
    <property type="match status" value="1"/>
</dbReference>
<evidence type="ECO:0000256" key="3">
    <source>
        <dbReference type="ARBA" id="ARBA00022840"/>
    </source>
</evidence>
<dbReference type="GO" id="GO:0015446">
    <property type="term" value="F:ATPase-coupled arsenite transmembrane transporter activity"/>
    <property type="evidence" value="ECO:0007669"/>
    <property type="project" value="UniProtKB-EC"/>
</dbReference>
<evidence type="ECO:0000256" key="5">
    <source>
        <dbReference type="ARBA" id="ARBA00022967"/>
    </source>
</evidence>
<evidence type="ECO:0000256" key="6">
    <source>
        <dbReference type="ARBA" id="ARBA00052296"/>
    </source>
</evidence>
<reference evidence="11 12" key="1">
    <citation type="submission" date="2020-10" db="EMBL/GenBank/DDBJ databases">
        <title>Ca. Dormibacterota MAGs.</title>
        <authorList>
            <person name="Montgomery K."/>
        </authorList>
    </citation>
    <scope>NUCLEOTIDE SEQUENCE [LARGE SCALE GENOMIC DNA]</scope>
    <source>
        <strain evidence="11">SC8811_S16_3</strain>
    </source>
</reference>
<keyword evidence="5" id="KW-1278">Translocase</keyword>
<protein>
    <recommendedName>
        <fullName evidence="8">arsenite-transporting ATPase</fullName>
        <ecNumber evidence="8">7.3.2.7</ecNumber>
    </recommendedName>
</protein>
<keyword evidence="3" id="KW-0067">ATP-binding</keyword>
<proteinExistence type="inferred from homology"/>
<comment type="function">
    <text evidence="7">Anion-transporting ATPase. Catalyzes the extrusion of arsenite.</text>
</comment>
<comment type="caution">
    <text evidence="11">The sequence shown here is derived from an EMBL/GenBank/DDBJ whole genome shotgun (WGS) entry which is preliminary data.</text>
</comment>
<dbReference type="NCBIfam" id="TIGR00345">
    <property type="entry name" value="GET3_arsA_TRC40"/>
    <property type="match status" value="1"/>
</dbReference>
<dbReference type="InterPro" id="IPR008978">
    <property type="entry name" value="HSP20-like_chaperone"/>
</dbReference>
<evidence type="ECO:0000256" key="4">
    <source>
        <dbReference type="ARBA" id="ARBA00022849"/>
    </source>
</evidence>
<evidence type="ECO:0000313" key="11">
    <source>
        <dbReference type="EMBL" id="MBJ7603614.1"/>
    </source>
</evidence>
<dbReference type="GO" id="GO:0016887">
    <property type="term" value="F:ATP hydrolysis activity"/>
    <property type="evidence" value="ECO:0007669"/>
    <property type="project" value="InterPro"/>
</dbReference>
<comment type="similarity">
    <text evidence="1">Belongs to the arsA ATPase family.</text>
</comment>
<keyword evidence="2" id="KW-0547">Nucleotide-binding</keyword>
<dbReference type="EMBL" id="JAEKNQ010000040">
    <property type="protein sequence ID" value="MBJ7603614.1"/>
    <property type="molecule type" value="Genomic_DNA"/>
</dbReference>
<feature type="domain" description="ArsA HSP20-like" evidence="10">
    <location>
        <begin position="324"/>
        <end position="385"/>
    </location>
</feature>
<dbReference type="PANTHER" id="PTHR10803">
    <property type="entry name" value="ARSENICAL PUMP-DRIVING ATPASE ARSENITE-TRANSLOCATING ATPASE"/>
    <property type="match status" value="1"/>
</dbReference>
<dbReference type="EC" id="7.3.2.7" evidence="8"/>
<dbReference type="Gene3D" id="2.60.40.790">
    <property type="match status" value="1"/>
</dbReference>
<accession>A0A934KDQ9</accession>
<dbReference type="RefSeq" id="WP_338179919.1">
    <property type="nucleotide sequence ID" value="NZ_JAEKNQ010000040.1"/>
</dbReference>
<evidence type="ECO:0000259" key="10">
    <source>
        <dbReference type="Pfam" id="PF17886"/>
    </source>
</evidence>
<dbReference type="CDD" id="cd00298">
    <property type="entry name" value="ACD_sHsps_p23-like"/>
    <property type="match status" value="1"/>
</dbReference>
<evidence type="ECO:0000256" key="8">
    <source>
        <dbReference type="ARBA" id="ARBA00066752"/>
    </source>
</evidence>
<dbReference type="SUPFAM" id="SSF52540">
    <property type="entry name" value="P-loop containing nucleoside triphosphate hydrolases"/>
    <property type="match status" value="1"/>
</dbReference>
<dbReference type="InterPro" id="IPR016300">
    <property type="entry name" value="ATPase_ArsA/GET3"/>
</dbReference>
<dbReference type="InterPro" id="IPR027417">
    <property type="entry name" value="P-loop_NTPase"/>
</dbReference>
<evidence type="ECO:0000259" key="9">
    <source>
        <dbReference type="Pfam" id="PF02374"/>
    </source>
</evidence>
<sequence>MRVLLFTGKGGVGKTSVAAATAVRAAELGHRTMIISTDPAHSLGDSLDLELGQSATQVRQNLWAHEVSALHETERHWQKLHDYATKVFATQGLDDVVAEEVANPPGMDEVASLMWIKHYAERDEHDLLVVDCAPTGETLQLLMFPDAARWWLEKIFPWQRRAMKVARPMLRRMVDVPLPSDEVMASLQDLVLDIEGMKKVLIDTSVTSVRLVLNLEKMVIKEAKRAFTYLSLFGYVTDAVIVNRRLPAKISDPLLRSWSDIQKRYQQEVEQSFQPLPIFQVPLFDEEVVGERMLRKMGQAIYGSADPSQKFYEGTSQRMQKEGSEYTLVLSVPFADKEAIELSRQDGELFVTLGNYRRDISLPRVLASRQTLGAKIEDGELKIRFGK</sequence>
<dbReference type="CDD" id="cd02035">
    <property type="entry name" value="ArsA"/>
    <property type="match status" value="1"/>
</dbReference>
<dbReference type="GO" id="GO:0005524">
    <property type="term" value="F:ATP binding"/>
    <property type="evidence" value="ECO:0007669"/>
    <property type="project" value="UniProtKB-KW"/>
</dbReference>
<dbReference type="InterPro" id="IPR040612">
    <property type="entry name" value="ArsA_HSP20-like"/>
</dbReference>
<dbReference type="PANTHER" id="PTHR10803:SF3">
    <property type="entry name" value="ATPASE GET3"/>
    <property type="match status" value="1"/>
</dbReference>
<comment type="catalytic activity">
    <reaction evidence="6">
        <text>arsenite(in) + ATP + H2O = arsenite(out) + ADP + phosphate + H(+)</text>
        <dbReference type="Rhea" id="RHEA:11348"/>
        <dbReference type="ChEBI" id="CHEBI:15377"/>
        <dbReference type="ChEBI" id="CHEBI:15378"/>
        <dbReference type="ChEBI" id="CHEBI:29242"/>
        <dbReference type="ChEBI" id="CHEBI:30616"/>
        <dbReference type="ChEBI" id="CHEBI:43474"/>
        <dbReference type="ChEBI" id="CHEBI:456216"/>
        <dbReference type="EC" id="7.3.2.7"/>
    </reaction>
</comment>
<evidence type="ECO:0000256" key="2">
    <source>
        <dbReference type="ARBA" id="ARBA00022741"/>
    </source>
</evidence>
<evidence type="ECO:0000256" key="7">
    <source>
        <dbReference type="ARBA" id="ARBA00059736"/>
    </source>
</evidence>
<dbReference type="AlphaFoldDB" id="A0A934KDQ9"/>
<evidence type="ECO:0000313" key="12">
    <source>
        <dbReference type="Proteomes" id="UP000620075"/>
    </source>
</evidence>
<evidence type="ECO:0000256" key="1">
    <source>
        <dbReference type="ARBA" id="ARBA00011040"/>
    </source>
</evidence>
<dbReference type="Gene3D" id="3.40.50.300">
    <property type="entry name" value="P-loop containing nucleotide triphosphate hydrolases"/>
    <property type="match status" value="1"/>
</dbReference>
<dbReference type="Proteomes" id="UP000620075">
    <property type="component" value="Unassembled WGS sequence"/>
</dbReference>